<keyword evidence="2" id="KW-1185">Reference proteome</keyword>
<dbReference type="InterPro" id="IPR013406">
    <property type="entry name" value="CHP02574_addiction_mod"/>
</dbReference>
<organism evidence="1 2">
    <name type="scientific">Alcanivorax nanhaiticus</name>
    <dbReference type="NCBI Taxonomy" id="1177154"/>
    <lineage>
        <taxon>Bacteria</taxon>
        <taxon>Pseudomonadati</taxon>
        <taxon>Pseudomonadota</taxon>
        <taxon>Gammaproteobacteria</taxon>
        <taxon>Oceanospirillales</taxon>
        <taxon>Alcanivoracaceae</taxon>
        <taxon>Alcanivorax</taxon>
    </lineage>
</organism>
<proteinExistence type="predicted"/>
<dbReference type="AlphaFoldDB" id="A0A095TWJ7"/>
<gene>
    <name evidence="1" type="ORF">Y5S_00395</name>
</gene>
<dbReference type="eggNOG" id="ENOG5033EA0">
    <property type="taxonomic scope" value="Bacteria"/>
</dbReference>
<evidence type="ECO:0000313" key="1">
    <source>
        <dbReference type="EMBL" id="KGD66728.1"/>
    </source>
</evidence>
<name>A0A095TWJ7_9GAMM</name>
<dbReference type="EMBL" id="ARXV01000001">
    <property type="protein sequence ID" value="KGD66728.1"/>
    <property type="molecule type" value="Genomic_DNA"/>
</dbReference>
<sequence>MSSMNLKKIEDEALHLSKEERAQLVQRLVLSLESPSSEELRSDWLQEARHRAEELDSGAVQAVPAEDVMSKARSLLK</sequence>
<dbReference type="Proteomes" id="UP000029444">
    <property type="component" value="Unassembled WGS sequence"/>
</dbReference>
<accession>A0A095TWJ7</accession>
<evidence type="ECO:0000313" key="2">
    <source>
        <dbReference type="Proteomes" id="UP000029444"/>
    </source>
</evidence>
<dbReference type="NCBIfam" id="TIGR02574">
    <property type="entry name" value="stabl_TIGR02574"/>
    <property type="match status" value="1"/>
</dbReference>
<dbReference type="RefSeq" id="WP_197055070.1">
    <property type="nucleotide sequence ID" value="NZ_ARXV01000001.1"/>
</dbReference>
<protein>
    <recommendedName>
        <fullName evidence="3">Addiction module antitoxin RelB</fullName>
    </recommendedName>
</protein>
<reference evidence="1 2" key="1">
    <citation type="submission" date="2012-09" db="EMBL/GenBank/DDBJ databases">
        <title>Genome Sequence of alkane-degrading Bacterium Alcanivorax sp. 19-m-6.</title>
        <authorList>
            <person name="Lai Q."/>
            <person name="Shao Z."/>
        </authorList>
    </citation>
    <scope>NUCLEOTIDE SEQUENCE [LARGE SCALE GENOMIC DNA]</scope>
    <source>
        <strain evidence="1 2">19-m-6</strain>
    </source>
</reference>
<dbReference type="PATRIC" id="fig|1177154.3.peg.398"/>
<dbReference type="Pfam" id="PF09720">
    <property type="entry name" value="Unstab_antitox"/>
    <property type="match status" value="1"/>
</dbReference>
<evidence type="ECO:0008006" key="3">
    <source>
        <dbReference type="Google" id="ProtNLM"/>
    </source>
</evidence>
<comment type="caution">
    <text evidence="1">The sequence shown here is derived from an EMBL/GenBank/DDBJ whole genome shotgun (WGS) entry which is preliminary data.</text>
</comment>